<dbReference type="OrthoDB" id="67965at2759"/>
<evidence type="ECO:0000313" key="3">
    <source>
        <dbReference type="Proteomes" id="UP000692954"/>
    </source>
</evidence>
<keyword evidence="1" id="KW-0812">Transmembrane</keyword>
<keyword evidence="1" id="KW-1133">Transmembrane helix</keyword>
<reference evidence="2" key="1">
    <citation type="submission" date="2021-01" db="EMBL/GenBank/DDBJ databases">
        <authorList>
            <consortium name="Genoscope - CEA"/>
            <person name="William W."/>
        </authorList>
    </citation>
    <scope>NUCLEOTIDE SEQUENCE</scope>
</reference>
<sequence>MFKQRQDFCKVVANDFLGGPKIIKQCHRINIQKGLAAVLLFSSFGGIKTFLQVLISMQSYGLQKISHFQIELPEQNYDWLINIYVIAWLEISDGIPNPSNGRVVTAIFAYVSGVVLMIVSDCQKYYTLKYKQGLIMEGMFKYGKNPNYTGENYYMHRLQSLVDMYQLTKYYSESGQLHSMDL</sequence>
<accession>A0A8S1RUZ6</accession>
<proteinExistence type="predicted"/>
<gene>
    <name evidence="2" type="ORF">PSON_ATCC_30995.1.T4320001</name>
</gene>
<organism evidence="2 3">
    <name type="scientific">Paramecium sonneborni</name>
    <dbReference type="NCBI Taxonomy" id="65129"/>
    <lineage>
        <taxon>Eukaryota</taxon>
        <taxon>Sar</taxon>
        <taxon>Alveolata</taxon>
        <taxon>Ciliophora</taxon>
        <taxon>Intramacronucleata</taxon>
        <taxon>Oligohymenophorea</taxon>
        <taxon>Peniculida</taxon>
        <taxon>Parameciidae</taxon>
        <taxon>Paramecium</taxon>
    </lineage>
</organism>
<evidence type="ECO:0000256" key="1">
    <source>
        <dbReference type="SAM" id="Phobius"/>
    </source>
</evidence>
<protein>
    <submittedName>
        <fullName evidence="2">Uncharacterized protein</fullName>
    </submittedName>
</protein>
<keyword evidence="3" id="KW-1185">Reference proteome</keyword>
<keyword evidence="1" id="KW-0472">Membrane</keyword>
<feature type="transmembrane region" description="Helical" evidence="1">
    <location>
        <begin position="34"/>
        <end position="55"/>
    </location>
</feature>
<evidence type="ECO:0000313" key="2">
    <source>
        <dbReference type="EMBL" id="CAD8131260.1"/>
    </source>
</evidence>
<comment type="caution">
    <text evidence="2">The sequence shown here is derived from an EMBL/GenBank/DDBJ whole genome shotgun (WGS) entry which is preliminary data.</text>
</comment>
<name>A0A8S1RUZ6_9CILI</name>
<dbReference type="AlphaFoldDB" id="A0A8S1RUZ6"/>
<feature type="transmembrane region" description="Helical" evidence="1">
    <location>
        <begin position="103"/>
        <end position="122"/>
    </location>
</feature>
<dbReference type="Proteomes" id="UP000692954">
    <property type="component" value="Unassembled WGS sequence"/>
</dbReference>
<dbReference type="EMBL" id="CAJJDN010000432">
    <property type="protein sequence ID" value="CAD8131260.1"/>
    <property type="molecule type" value="Genomic_DNA"/>
</dbReference>